<evidence type="ECO:0000259" key="1">
    <source>
        <dbReference type="Pfam" id="PF08861"/>
    </source>
</evidence>
<feature type="domain" description="DUF1829" evidence="2">
    <location>
        <begin position="159"/>
        <end position="245"/>
    </location>
</feature>
<dbReference type="Proteomes" id="UP000199230">
    <property type="component" value="Unassembled WGS sequence"/>
</dbReference>
<accession>A0A1H3QS41</accession>
<feature type="domain" description="DUF1828" evidence="1">
    <location>
        <begin position="33"/>
        <end position="121"/>
    </location>
</feature>
<evidence type="ECO:0000259" key="2">
    <source>
        <dbReference type="Pfam" id="PF08862"/>
    </source>
</evidence>
<proteinExistence type="predicted"/>
<dbReference type="OrthoDB" id="1321863at2"/>
<name>A0A1H3QS41_9FIRM</name>
<evidence type="ECO:0000313" key="3">
    <source>
        <dbReference type="EMBL" id="SDZ16334.1"/>
    </source>
</evidence>
<dbReference type="STRING" id="159292.SAMN05192546_11092"/>
<organism evidence="3 4">
    <name type="scientific">Tindallia californiensis</name>
    <dbReference type="NCBI Taxonomy" id="159292"/>
    <lineage>
        <taxon>Bacteria</taxon>
        <taxon>Bacillati</taxon>
        <taxon>Bacillota</taxon>
        <taxon>Clostridia</taxon>
        <taxon>Peptostreptococcales</taxon>
        <taxon>Tindalliaceae</taxon>
        <taxon>Tindallia</taxon>
    </lineage>
</organism>
<sequence>MKLKPNDFVDSYINWLKSKIILKEIKGFYEITTPFLDRHNDHLQIYAKQVGEKIILTDDGYVISDLLMSGCDISSPRRQNVLHTILNSLGVRLEGDAMIVDASVDNFPQKKHLLLQAMISVNDMFMMSQTRVASLFLEDVEHFLDFNDVRYTPSVQFNGKSGFAHSFDFVIPSSKKMPERLIKAINNPSREKAQTLLFSWNDIQEVRKRKTAMFVFVNDMDKSIRSDILGAFSEYGITTIAWTKREQFLDRLIA</sequence>
<dbReference type="Pfam" id="PF08862">
    <property type="entry name" value="DUF1829"/>
    <property type="match status" value="1"/>
</dbReference>
<keyword evidence="4" id="KW-1185">Reference proteome</keyword>
<dbReference type="RefSeq" id="WP_093315180.1">
    <property type="nucleotide sequence ID" value="NZ_FNPV01000010.1"/>
</dbReference>
<dbReference type="EMBL" id="FNPV01000010">
    <property type="protein sequence ID" value="SDZ16334.1"/>
    <property type="molecule type" value="Genomic_DNA"/>
</dbReference>
<dbReference type="InterPro" id="IPR014960">
    <property type="entry name" value="DUF1828"/>
</dbReference>
<reference evidence="3 4" key="1">
    <citation type="submission" date="2016-10" db="EMBL/GenBank/DDBJ databases">
        <authorList>
            <person name="de Groot N.N."/>
        </authorList>
    </citation>
    <scope>NUCLEOTIDE SEQUENCE [LARGE SCALE GENOMIC DNA]</scope>
    <source>
        <strain evidence="3 4">APO</strain>
    </source>
</reference>
<evidence type="ECO:0008006" key="5">
    <source>
        <dbReference type="Google" id="ProtNLM"/>
    </source>
</evidence>
<dbReference type="Pfam" id="PF08861">
    <property type="entry name" value="DUF1828"/>
    <property type="match status" value="1"/>
</dbReference>
<dbReference type="AlphaFoldDB" id="A0A1H3QS41"/>
<dbReference type="InterPro" id="IPR014961">
    <property type="entry name" value="DUF1829"/>
</dbReference>
<gene>
    <name evidence="3" type="ORF">SAMN05192546_11092</name>
</gene>
<evidence type="ECO:0000313" key="4">
    <source>
        <dbReference type="Proteomes" id="UP000199230"/>
    </source>
</evidence>
<protein>
    <recommendedName>
        <fullName evidence="5">DUF1829 domain-containing protein</fullName>
    </recommendedName>
</protein>